<organism evidence="2 3">
    <name type="scientific">Actinotignum urinale</name>
    <dbReference type="NCBI Taxonomy" id="190146"/>
    <lineage>
        <taxon>Bacteria</taxon>
        <taxon>Bacillati</taxon>
        <taxon>Actinomycetota</taxon>
        <taxon>Actinomycetes</taxon>
        <taxon>Actinomycetales</taxon>
        <taxon>Actinomycetaceae</taxon>
        <taxon>Actinotignum</taxon>
    </lineage>
</organism>
<feature type="compositionally biased region" description="Low complexity" evidence="1">
    <location>
        <begin position="191"/>
        <end position="238"/>
    </location>
</feature>
<dbReference type="EMBL" id="JAWNGA010000001">
    <property type="protein sequence ID" value="MDY5132223.1"/>
    <property type="molecule type" value="Genomic_DNA"/>
</dbReference>
<dbReference type="RefSeq" id="WP_320754786.1">
    <property type="nucleotide sequence ID" value="NZ_JAWNGA010000001.1"/>
</dbReference>
<feature type="compositionally biased region" description="Polar residues" evidence="1">
    <location>
        <begin position="163"/>
        <end position="179"/>
    </location>
</feature>
<keyword evidence="3" id="KW-1185">Reference proteome</keyword>
<proteinExistence type="predicted"/>
<name>A0ABU5G507_9ACTO</name>
<feature type="compositionally biased region" description="Low complexity" evidence="1">
    <location>
        <begin position="146"/>
        <end position="155"/>
    </location>
</feature>
<feature type="region of interest" description="Disordered" evidence="1">
    <location>
        <begin position="136"/>
        <end position="245"/>
    </location>
</feature>
<evidence type="ECO:0000313" key="2">
    <source>
        <dbReference type="EMBL" id="MDY5132223.1"/>
    </source>
</evidence>
<sequence length="257" mass="27123">MKFRSPTYCAVEIGTTANRENIEHKPGRTIHTCFYVWVAIGKIMEKIQEVMATIQNTLRLEGYPHATPSFCFDDGDCVTRWAVAVTLEQVGKVTLPDSSINEATTVADLLRRAFPDADIDEEMTYFVSVGTEAQALEKTPSKESHATSTSSGASSKGVEKTGGSASPRLSQDSSGTALGNESGRESGRLPDGATDTATDMTTNATTGTATNTTTGTETDAATGTETDSATETASGTTTEDGHQLASLEDLLNSGLFN</sequence>
<evidence type="ECO:0000313" key="3">
    <source>
        <dbReference type="Proteomes" id="UP001275049"/>
    </source>
</evidence>
<reference evidence="2 3" key="1">
    <citation type="submission" date="2023-10" db="EMBL/GenBank/DDBJ databases">
        <title>Whole Genome based description of the genera Actinobaculum and Actinotignum reveals a complex phylogenetic relationship within the species included in the genus Actinotignum.</title>
        <authorList>
            <person name="Jensen C.S."/>
            <person name="Dargis R."/>
            <person name="Kemp M."/>
            <person name="Christensen J.J."/>
        </authorList>
    </citation>
    <scope>NUCLEOTIDE SEQUENCE [LARGE SCALE GENOMIC DNA]</scope>
    <source>
        <strain evidence="2 3">SLA_B974</strain>
    </source>
</reference>
<evidence type="ECO:0000256" key="1">
    <source>
        <dbReference type="SAM" id="MobiDB-lite"/>
    </source>
</evidence>
<dbReference type="Proteomes" id="UP001275049">
    <property type="component" value="Unassembled WGS sequence"/>
</dbReference>
<comment type="caution">
    <text evidence="2">The sequence shown here is derived from an EMBL/GenBank/DDBJ whole genome shotgun (WGS) entry which is preliminary data.</text>
</comment>
<gene>
    <name evidence="2" type="ORF">R6G86_00495</name>
</gene>
<accession>A0ABU5G507</accession>
<protein>
    <submittedName>
        <fullName evidence="2">Uncharacterized protein</fullName>
    </submittedName>
</protein>